<dbReference type="EMBL" id="LPBJ01000047">
    <property type="protein sequence ID" value="KVP98019.1"/>
    <property type="molecule type" value="Genomic_DNA"/>
</dbReference>
<dbReference type="AlphaFoldDB" id="A0AAW3MSX7"/>
<organism evidence="1 2">
    <name type="scientific">Burkholderia ubonensis</name>
    <dbReference type="NCBI Taxonomy" id="101571"/>
    <lineage>
        <taxon>Bacteria</taxon>
        <taxon>Pseudomonadati</taxon>
        <taxon>Pseudomonadota</taxon>
        <taxon>Betaproteobacteria</taxon>
        <taxon>Burkholderiales</taxon>
        <taxon>Burkholderiaceae</taxon>
        <taxon>Burkholderia</taxon>
        <taxon>Burkholderia cepacia complex</taxon>
    </lineage>
</organism>
<reference evidence="1 2" key="1">
    <citation type="submission" date="2015-11" db="EMBL/GenBank/DDBJ databases">
        <title>Expanding the genomic diversity of Burkholderia species for the development of highly accurate diagnostics.</title>
        <authorList>
            <person name="Sahl J."/>
            <person name="Keim P."/>
            <person name="Wagner D."/>
        </authorList>
    </citation>
    <scope>NUCLEOTIDE SEQUENCE [LARGE SCALE GENOMIC DNA]</scope>
    <source>
        <strain evidence="1 2">MSMB1808WGS</strain>
    </source>
</reference>
<gene>
    <name evidence="1" type="ORF">WJ96_05465</name>
</gene>
<evidence type="ECO:0000313" key="1">
    <source>
        <dbReference type="EMBL" id="KVP98019.1"/>
    </source>
</evidence>
<sequence>MLPHLILKRLQAEIAIRWHKSRPKLTRNAKGQIQSHAPEQQAFDETIAELLRVLKRRDADAVIQANPVLTVAANQLGVSKIDGLCI</sequence>
<evidence type="ECO:0000313" key="2">
    <source>
        <dbReference type="Proteomes" id="UP000056453"/>
    </source>
</evidence>
<accession>A0AAW3MSX7</accession>
<comment type="caution">
    <text evidence="1">The sequence shown here is derived from an EMBL/GenBank/DDBJ whole genome shotgun (WGS) entry which is preliminary data.</text>
</comment>
<keyword evidence="2" id="KW-1185">Reference proteome</keyword>
<name>A0AAW3MSX7_9BURK</name>
<protein>
    <submittedName>
        <fullName evidence="1">Uncharacterized protein</fullName>
    </submittedName>
</protein>
<proteinExistence type="predicted"/>
<dbReference type="Proteomes" id="UP000056453">
    <property type="component" value="Unassembled WGS sequence"/>
</dbReference>